<dbReference type="Proteomes" id="UP000029518">
    <property type="component" value="Chromosome"/>
</dbReference>
<proteinExistence type="predicted"/>
<organism evidence="1 2">
    <name type="scientific">Paenibacillus borealis</name>
    <dbReference type="NCBI Taxonomy" id="160799"/>
    <lineage>
        <taxon>Bacteria</taxon>
        <taxon>Bacillati</taxon>
        <taxon>Bacillota</taxon>
        <taxon>Bacilli</taxon>
        <taxon>Bacillales</taxon>
        <taxon>Paenibacillaceae</taxon>
        <taxon>Paenibacillus</taxon>
    </lineage>
</organism>
<evidence type="ECO:0000313" key="2">
    <source>
        <dbReference type="Proteomes" id="UP000029518"/>
    </source>
</evidence>
<dbReference type="OrthoDB" id="1842465at2"/>
<dbReference type="AlphaFoldDB" id="A0A089LEB0"/>
<dbReference type="KEGG" id="pbd:PBOR_11450"/>
<protein>
    <submittedName>
        <fullName evidence="1">Uncharacterized protein</fullName>
    </submittedName>
</protein>
<dbReference type="RefSeq" id="WP_042211703.1">
    <property type="nucleotide sequence ID" value="NZ_CP009285.1"/>
</dbReference>
<keyword evidence="2" id="KW-1185">Reference proteome</keyword>
<sequence length="223" mass="25324">MMKTAARTLPSDAVLGYAELKSDLLFHRIPHSKRRYYVERPLAIGREQATSFKSRYGTDVGAICRDRGISVNLNERQGTIGQIRFRAQIELSAKERAITLYKSSMEELRQCAGVLLPGRSFTLKEITDIHLAHELFHDLEFTELGYTNKRLDDISSLSLGPLRIRASVTRTSEIAAHAFSRYLLDLPCLPNLLDYAYMIHSGTLTAAEFWRQTEVWSGELENS</sequence>
<accession>A0A089LEB0</accession>
<gene>
    <name evidence="1" type="ORF">PBOR_11450</name>
</gene>
<name>A0A089LEB0_PAEBO</name>
<dbReference type="EMBL" id="CP009285">
    <property type="protein sequence ID" value="AIQ57473.1"/>
    <property type="molecule type" value="Genomic_DNA"/>
</dbReference>
<dbReference type="HOGENOM" id="CLU_092022_1_0_9"/>
<evidence type="ECO:0000313" key="1">
    <source>
        <dbReference type="EMBL" id="AIQ57473.1"/>
    </source>
</evidence>
<reference evidence="1" key="1">
    <citation type="submission" date="2014-08" db="EMBL/GenBank/DDBJ databases">
        <title>Comparative genomics of the Paenibacillus odorifer group.</title>
        <authorList>
            <person name="den Bakker H.C."/>
            <person name="Tsai Y.-C.Y.-C."/>
            <person name="Martin N."/>
            <person name="Korlach J."/>
            <person name="Wiedmann M."/>
        </authorList>
    </citation>
    <scope>NUCLEOTIDE SEQUENCE [LARGE SCALE GENOMIC DNA]</scope>
    <source>
        <strain evidence="1">DSM 13188</strain>
    </source>
</reference>